<feature type="compositionally biased region" description="Low complexity" evidence="1">
    <location>
        <begin position="192"/>
        <end position="204"/>
    </location>
</feature>
<gene>
    <name evidence="2" type="ORF">PAUS00366_LOCUS1391</name>
</gene>
<feature type="region of interest" description="Disordered" evidence="1">
    <location>
        <begin position="75"/>
        <end position="108"/>
    </location>
</feature>
<sequence length="219" mass="24030">MLRKHKASHQEELTRTQKDHQEVKILLNKQKELFQNLKLEKLAADKRQESQAAKIFALERRLKESTNLMETSVAFPSTPQHHNTDAGTSTGSVNNTKDSNHQHSFDGGNAYTIPRLGGSKEKSGIVSTAKKCAICFKDSSGLMKKCECGRKDCKIRAHASCVRRIYVGNSFSSTSTPARVPVILCGSSISGNNKTPSSSTSNKGFPSMHQHAASITPHH</sequence>
<evidence type="ECO:0000256" key="1">
    <source>
        <dbReference type="SAM" id="MobiDB-lite"/>
    </source>
</evidence>
<dbReference type="EMBL" id="HBIX01001874">
    <property type="protein sequence ID" value="CAE0708671.1"/>
    <property type="molecule type" value="Transcribed_RNA"/>
</dbReference>
<feature type="compositionally biased region" description="Polar residues" evidence="1">
    <location>
        <begin position="75"/>
        <end position="97"/>
    </location>
</feature>
<dbReference type="AlphaFoldDB" id="A0A7S4AA35"/>
<proteinExistence type="predicted"/>
<name>A0A7S4AA35_9STRA</name>
<reference evidence="2" key="1">
    <citation type="submission" date="2021-01" db="EMBL/GenBank/DDBJ databases">
        <authorList>
            <person name="Corre E."/>
            <person name="Pelletier E."/>
            <person name="Niang G."/>
            <person name="Scheremetjew M."/>
            <person name="Finn R."/>
            <person name="Kale V."/>
            <person name="Holt S."/>
            <person name="Cochrane G."/>
            <person name="Meng A."/>
            <person name="Brown T."/>
            <person name="Cohen L."/>
        </authorList>
    </citation>
    <scope>NUCLEOTIDE SEQUENCE</scope>
    <source>
        <strain evidence="2">10249 10 AB</strain>
    </source>
</reference>
<feature type="region of interest" description="Disordered" evidence="1">
    <location>
        <begin position="192"/>
        <end position="219"/>
    </location>
</feature>
<protein>
    <submittedName>
        <fullName evidence="2">Uncharacterized protein</fullName>
    </submittedName>
</protein>
<evidence type="ECO:0000313" key="2">
    <source>
        <dbReference type="EMBL" id="CAE0708671.1"/>
    </source>
</evidence>
<accession>A0A7S4AA35</accession>
<organism evidence="2">
    <name type="scientific">Pseudo-nitzschia australis</name>
    <dbReference type="NCBI Taxonomy" id="44445"/>
    <lineage>
        <taxon>Eukaryota</taxon>
        <taxon>Sar</taxon>
        <taxon>Stramenopiles</taxon>
        <taxon>Ochrophyta</taxon>
        <taxon>Bacillariophyta</taxon>
        <taxon>Bacillariophyceae</taxon>
        <taxon>Bacillariophycidae</taxon>
        <taxon>Bacillariales</taxon>
        <taxon>Bacillariaceae</taxon>
        <taxon>Pseudo-nitzschia</taxon>
    </lineage>
</organism>